<dbReference type="OrthoDB" id="5975962at2"/>
<keyword evidence="2" id="KW-1185">Reference proteome</keyword>
<gene>
    <name evidence="1" type="ORF">E2F49_15545</name>
</gene>
<dbReference type="AlphaFoldDB" id="A0A4R5U568"/>
<comment type="caution">
    <text evidence="1">The sequence shown here is derived from an EMBL/GenBank/DDBJ whole genome shotgun (WGS) entry which is preliminary data.</text>
</comment>
<sequence>MVRARALLPLLLLAAELLSGCRPSPEALGTPVRFDALGDRVAATPDRPRTTTLRLPADFPGDVHLPARYALDTVTDMPGTRVVSLLAEGDVARLSQDTRQAMEQDGWQRRLATQLGSDSAVLAFEKDGRSALFAFDRNRAAQPSDDTGVTVSVQLQGGAAPP</sequence>
<dbReference type="RefSeq" id="WP_133394738.1">
    <property type="nucleotide sequence ID" value="NZ_SMTG01000009.1"/>
</dbReference>
<dbReference type="EMBL" id="SMTG01000009">
    <property type="protein sequence ID" value="TDK28973.1"/>
    <property type="molecule type" value="Genomic_DNA"/>
</dbReference>
<proteinExistence type="predicted"/>
<reference evidence="1 2" key="1">
    <citation type="submission" date="2019-03" db="EMBL/GenBank/DDBJ databases">
        <title>Luteimonas zhaokaii sp.nov., isolated from the rectal contents of Plateau pika in Yushu, Qinghai Province, China.</title>
        <authorList>
            <person name="Zhang G."/>
        </authorList>
    </citation>
    <scope>NUCLEOTIDE SEQUENCE [LARGE SCALE GENOMIC DNA]</scope>
    <source>
        <strain evidence="1 2">THG-MD21</strain>
    </source>
</reference>
<organism evidence="1 2">
    <name type="scientific">Luteimonas terrae</name>
    <dbReference type="NCBI Taxonomy" id="1530191"/>
    <lineage>
        <taxon>Bacteria</taxon>
        <taxon>Pseudomonadati</taxon>
        <taxon>Pseudomonadota</taxon>
        <taxon>Gammaproteobacteria</taxon>
        <taxon>Lysobacterales</taxon>
        <taxon>Lysobacteraceae</taxon>
        <taxon>Luteimonas</taxon>
    </lineage>
</organism>
<accession>A0A4R5U568</accession>
<dbReference type="Proteomes" id="UP000295543">
    <property type="component" value="Unassembled WGS sequence"/>
</dbReference>
<name>A0A4R5U568_9GAMM</name>
<evidence type="ECO:0000313" key="1">
    <source>
        <dbReference type="EMBL" id="TDK28973.1"/>
    </source>
</evidence>
<evidence type="ECO:0000313" key="2">
    <source>
        <dbReference type="Proteomes" id="UP000295543"/>
    </source>
</evidence>
<protein>
    <submittedName>
        <fullName evidence="1">Uncharacterized protein</fullName>
    </submittedName>
</protein>